<dbReference type="PANTHER" id="PTHR37524:SF2">
    <property type="entry name" value="RIBOSOMAL RNA METHYLTRANSFERASE FTSJ DOMAIN-CONTAINING PROTEIN"/>
    <property type="match status" value="1"/>
</dbReference>
<dbReference type="InterPro" id="IPR040739">
    <property type="entry name" value="RlmM_FDX"/>
</dbReference>
<dbReference type="GO" id="GO:0032259">
    <property type="term" value="P:methylation"/>
    <property type="evidence" value="ECO:0007669"/>
    <property type="project" value="UniProtKB-KW"/>
</dbReference>
<dbReference type="NCBIfam" id="NF008734">
    <property type="entry name" value="PRK11760.1"/>
    <property type="match status" value="1"/>
</dbReference>
<organism evidence="9 10">
    <name type="scientific">Natronospira bacteriovora</name>
    <dbReference type="NCBI Taxonomy" id="3069753"/>
    <lineage>
        <taxon>Bacteria</taxon>
        <taxon>Pseudomonadati</taxon>
        <taxon>Pseudomonadota</taxon>
        <taxon>Gammaproteobacteria</taxon>
        <taxon>Natronospirales</taxon>
        <taxon>Natronospiraceae</taxon>
        <taxon>Natronospira</taxon>
    </lineage>
</organism>
<dbReference type="Gene3D" id="3.30.2300.20">
    <property type="match status" value="1"/>
</dbReference>
<dbReference type="InterPro" id="IPR029063">
    <property type="entry name" value="SAM-dependent_MTases_sf"/>
</dbReference>
<protein>
    <submittedName>
        <fullName evidence="9">23S rRNA (Cytidine(2498)-2'-O)-methyltransferase RlmM</fullName>
        <ecNumber evidence="9">2.1.1.186</ecNumber>
    </submittedName>
</protein>
<dbReference type="PANTHER" id="PTHR37524">
    <property type="entry name" value="RIBOSOMAL RNA LARGE SUBUNIT METHYLTRANSFERASE M"/>
    <property type="match status" value="1"/>
</dbReference>
<feature type="domain" description="Ribosomal RNA large subunit methyltransferase M THUMP-like" evidence="8">
    <location>
        <begin position="97"/>
        <end position="172"/>
    </location>
</feature>
<evidence type="ECO:0000256" key="3">
    <source>
        <dbReference type="ARBA" id="ARBA00022603"/>
    </source>
</evidence>
<keyword evidence="3 9" id="KW-0489">Methyltransferase</keyword>
<dbReference type="InterPro" id="IPR048646">
    <property type="entry name" value="RlmM_THUMP-like"/>
</dbReference>
<evidence type="ECO:0000313" key="9">
    <source>
        <dbReference type="EMBL" id="MDQ2070238.1"/>
    </source>
</evidence>
<keyword evidence="1" id="KW-0963">Cytoplasm</keyword>
<keyword evidence="10" id="KW-1185">Reference proteome</keyword>
<evidence type="ECO:0000256" key="1">
    <source>
        <dbReference type="ARBA" id="ARBA00022490"/>
    </source>
</evidence>
<dbReference type="GO" id="GO:0008168">
    <property type="term" value="F:methyltransferase activity"/>
    <property type="evidence" value="ECO:0007669"/>
    <property type="project" value="UniProtKB-KW"/>
</dbReference>
<dbReference type="SUPFAM" id="SSF53335">
    <property type="entry name" value="S-adenosyl-L-methionine-dependent methyltransferases"/>
    <property type="match status" value="1"/>
</dbReference>
<evidence type="ECO:0000313" key="10">
    <source>
        <dbReference type="Proteomes" id="UP001239019"/>
    </source>
</evidence>
<evidence type="ECO:0000256" key="2">
    <source>
        <dbReference type="ARBA" id="ARBA00022552"/>
    </source>
</evidence>
<dbReference type="Proteomes" id="UP001239019">
    <property type="component" value="Unassembled WGS sequence"/>
</dbReference>
<dbReference type="Pfam" id="PF01728">
    <property type="entry name" value="FtsJ"/>
    <property type="match status" value="1"/>
</dbReference>
<dbReference type="Pfam" id="PF18125">
    <property type="entry name" value="RlmM_FDX"/>
    <property type="match status" value="1"/>
</dbReference>
<feature type="domain" description="Ribosomal RNA methyltransferase FtsJ" evidence="6">
    <location>
        <begin position="194"/>
        <end position="286"/>
    </location>
</feature>
<evidence type="ECO:0000259" key="8">
    <source>
        <dbReference type="Pfam" id="PF21239"/>
    </source>
</evidence>
<comment type="caution">
    <text evidence="9">The sequence shown here is derived from an EMBL/GenBank/DDBJ whole genome shotgun (WGS) entry which is preliminary data.</text>
</comment>
<evidence type="ECO:0000256" key="4">
    <source>
        <dbReference type="ARBA" id="ARBA00022679"/>
    </source>
</evidence>
<dbReference type="PIRSF" id="PIRSF028774">
    <property type="entry name" value="UCP028774"/>
    <property type="match status" value="1"/>
</dbReference>
<keyword evidence="2" id="KW-0698">rRNA processing</keyword>
<dbReference type="Gene3D" id="3.40.50.150">
    <property type="entry name" value="Vaccinia Virus protein VP39"/>
    <property type="match status" value="1"/>
</dbReference>
<reference evidence="9 10" key="1">
    <citation type="submission" date="2023-08" db="EMBL/GenBank/DDBJ databases">
        <title>Whole-genome sequencing of halo(alkali)philic microorganisms from hypersaline lakes.</title>
        <authorList>
            <person name="Sorokin D.Y."/>
            <person name="Abbas B."/>
            <person name="Merkel A.Y."/>
        </authorList>
    </citation>
    <scope>NUCLEOTIDE SEQUENCE [LARGE SCALE GENOMIC DNA]</scope>
    <source>
        <strain evidence="9 10">AB-CW4</strain>
    </source>
</reference>
<dbReference type="RefSeq" id="WP_306728732.1">
    <property type="nucleotide sequence ID" value="NZ_JAVDDT010000006.1"/>
</dbReference>
<keyword evidence="4 9" id="KW-0808">Transferase</keyword>
<accession>A0ABU0W8J9</accession>
<name>A0ABU0W8J9_9GAMM</name>
<evidence type="ECO:0000259" key="7">
    <source>
        <dbReference type="Pfam" id="PF18125"/>
    </source>
</evidence>
<evidence type="ECO:0000256" key="5">
    <source>
        <dbReference type="ARBA" id="ARBA00022691"/>
    </source>
</evidence>
<dbReference type="EMBL" id="JAVDDT010000006">
    <property type="protein sequence ID" value="MDQ2070238.1"/>
    <property type="molecule type" value="Genomic_DNA"/>
</dbReference>
<sequence length="363" mass="40606">MGSKPDKAADLPSCDSWLVHCRAGYEGNCAAELTEYLHLRGVPAAYAMAARGEAWLRLVNPMPENGPDLATLVPDDAIFPRQIIPLWRWLEALPTADRVTAIIEALPAGRDFNGLQISYPDSNEGKSLGRLIKPLSVALRQGMRSRGITLERNGAPCLHLFFPDGRRVSIGHTRDDREPVGGVMRLRMPGAAPSRSTLKLDEAFRRLMGEEERGSLLSPGQRAVDLGAAPGGWTWQMVRRHIHVTAVDNGPMAPELMESGLVTHVRADGFTWRPERAVDWLLCDIVDKPARVGQRMSRWLVEGWTRHAVFNLKLPMKQAWPTVRDLLRQLREELAESRPTVVVRARHLYHDREEITVIALDKG</sequence>
<dbReference type="EC" id="2.1.1.186" evidence="9"/>
<gene>
    <name evidence="9" type="primary">rlmM</name>
    <name evidence="9" type="ORF">RBH19_10140</name>
</gene>
<evidence type="ECO:0000259" key="6">
    <source>
        <dbReference type="Pfam" id="PF01728"/>
    </source>
</evidence>
<keyword evidence="5" id="KW-0949">S-adenosyl-L-methionine</keyword>
<dbReference type="InterPro" id="IPR011224">
    <property type="entry name" value="rRNA_MeTrfase_M"/>
</dbReference>
<dbReference type="Gene3D" id="3.30.70.2810">
    <property type="match status" value="1"/>
</dbReference>
<dbReference type="Pfam" id="PF21239">
    <property type="entry name" value="RLMM_N"/>
    <property type="match status" value="1"/>
</dbReference>
<feature type="domain" description="RlmM ferredoxin-like" evidence="7">
    <location>
        <begin position="17"/>
        <end position="84"/>
    </location>
</feature>
<dbReference type="InterPro" id="IPR002877">
    <property type="entry name" value="RNA_MeTrfase_FtsJ_dom"/>
</dbReference>
<proteinExistence type="predicted"/>